<sequence length="412" mass="45158">MGQSNFFKLLTQEINRIDKAGSTKRKEKIIERFTSGKPPRAIINKKKYYIFNANDYLSLKYRAELKKGEHQASQLFGSGPGAVRFISGSLKIHADLEKAVAKFHHRDDAIIYSSAFAANQGVIFPLIAGQAKTSLIQDKVLVVSDELNHRSIIDAIRLAGLPKEQRAVFKHLDFKDLEAIIKNAIKKYDRVVIVTDGVFSMLGQLQDLKQLQLLKKKYDSKFKNGLITVVDDAHGVGALGNTGRGTEEVYKAQADVLIGTFGKAFGSDGGYCTASQTVIDYLRESSATYIYSNSISPGTAGAAISAIKLMTGSKGKTILRTLHKNIAYFKKQAAAANIPFAAKSNHPVQPVLIGDTLKTKAIVASLFKVGFLTTAISYPVVPLGRDEIRVQINTNHTFQSITLLIKALKKLL</sequence>
<dbReference type="InterPro" id="IPR015422">
    <property type="entry name" value="PyrdxlP-dep_Trfase_small"/>
</dbReference>
<evidence type="ECO:0000256" key="1">
    <source>
        <dbReference type="ARBA" id="ARBA00001933"/>
    </source>
</evidence>
<dbReference type="SUPFAM" id="SSF53383">
    <property type="entry name" value="PLP-dependent transferases"/>
    <property type="match status" value="1"/>
</dbReference>
<dbReference type="GO" id="GO:0016740">
    <property type="term" value="F:transferase activity"/>
    <property type="evidence" value="ECO:0007669"/>
    <property type="project" value="UniProtKB-KW"/>
</dbReference>
<dbReference type="Proteomes" id="UP000178450">
    <property type="component" value="Unassembled WGS sequence"/>
</dbReference>
<dbReference type="InterPro" id="IPR015421">
    <property type="entry name" value="PyrdxlP-dep_Trfase_major"/>
</dbReference>
<dbReference type="PANTHER" id="PTHR13693">
    <property type="entry name" value="CLASS II AMINOTRANSFERASE/8-AMINO-7-OXONONANOATE SYNTHASE"/>
    <property type="match status" value="1"/>
</dbReference>
<dbReference type="InterPro" id="IPR004839">
    <property type="entry name" value="Aminotransferase_I/II_large"/>
</dbReference>
<organism evidence="4 5">
    <name type="scientific">Candidatus Roizmanbacteria bacterium RIFOXYA1_FULL_41_12</name>
    <dbReference type="NCBI Taxonomy" id="1802082"/>
    <lineage>
        <taxon>Bacteria</taxon>
        <taxon>Candidatus Roizmaniibacteriota</taxon>
    </lineage>
</organism>
<protein>
    <recommendedName>
        <fullName evidence="3">Aminotransferase class I/classII large domain-containing protein</fullName>
    </recommendedName>
</protein>
<comment type="caution">
    <text evidence="4">The sequence shown here is derived from an EMBL/GenBank/DDBJ whole genome shotgun (WGS) entry which is preliminary data.</text>
</comment>
<accession>A0A1F7KAH6</accession>
<dbReference type="GO" id="GO:0030170">
    <property type="term" value="F:pyridoxal phosphate binding"/>
    <property type="evidence" value="ECO:0007669"/>
    <property type="project" value="InterPro"/>
</dbReference>
<reference evidence="4 5" key="1">
    <citation type="journal article" date="2016" name="Nat. Commun.">
        <title>Thousands of microbial genomes shed light on interconnected biogeochemical processes in an aquifer system.</title>
        <authorList>
            <person name="Anantharaman K."/>
            <person name="Brown C.T."/>
            <person name="Hug L.A."/>
            <person name="Sharon I."/>
            <person name="Castelle C.J."/>
            <person name="Probst A.J."/>
            <person name="Thomas B.C."/>
            <person name="Singh A."/>
            <person name="Wilkins M.J."/>
            <person name="Karaoz U."/>
            <person name="Brodie E.L."/>
            <person name="Williams K.H."/>
            <person name="Hubbard S.S."/>
            <person name="Banfield J.F."/>
        </authorList>
    </citation>
    <scope>NUCLEOTIDE SEQUENCE [LARGE SCALE GENOMIC DNA]</scope>
</reference>
<evidence type="ECO:0000313" key="4">
    <source>
        <dbReference type="EMBL" id="OGK64862.1"/>
    </source>
</evidence>
<feature type="domain" description="Aminotransferase class I/classII large" evidence="3">
    <location>
        <begin position="51"/>
        <end position="408"/>
    </location>
</feature>
<comment type="cofactor">
    <cofactor evidence="1">
        <name>pyridoxal 5'-phosphate</name>
        <dbReference type="ChEBI" id="CHEBI:597326"/>
    </cofactor>
</comment>
<keyword evidence="2" id="KW-0808">Transferase</keyword>
<dbReference type="InterPro" id="IPR050087">
    <property type="entry name" value="AON_synthase_class-II"/>
</dbReference>
<name>A0A1F7KAH6_9BACT</name>
<gene>
    <name evidence="4" type="ORF">A2209_04130</name>
</gene>
<evidence type="ECO:0000259" key="3">
    <source>
        <dbReference type="Pfam" id="PF00155"/>
    </source>
</evidence>
<dbReference type="Pfam" id="PF00155">
    <property type="entry name" value="Aminotran_1_2"/>
    <property type="match status" value="1"/>
</dbReference>
<evidence type="ECO:0000313" key="5">
    <source>
        <dbReference type="Proteomes" id="UP000178450"/>
    </source>
</evidence>
<dbReference type="InterPro" id="IPR015424">
    <property type="entry name" value="PyrdxlP-dep_Trfase"/>
</dbReference>
<dbReference type="Gene3D" id="3.90.1150.10">
    <property type="entry name" value="Aspartate Aminotransferase, domain 1"/>
    <property type="match status" value="1"/>
</dbReference>
<dbReference type="EMBL" id="MGBG01000013">
    <property type="protein sequence ID" value="OGK64862.1"/>
    <property type="molecule type" value="Genomic_DNA"/>
</dbReference>
<dbReference type="Gene3D" id="3.40.640.10">
    <property type="entry name" value="Type I PLP-dependent aspartate aminotransferase-like (Major domain)"/>
    <property type="match status" value="1"/>
</dbReference>
<proteinExistence type="predicted"/>
<evidence type="ECO:0000256" key="2">
    <source>
        <dbReference type="ARBA" id="ARBA00022679"/>
    </source>
</evidence>
<dbReference type="AlphaFoldDB" id="A0A1F7KAH6"/>